<evidence type="ECO:0000256" key="4">
    <source>
        <dbReference type="ARBA" id="ARBA00022847"/>
    </source>
</evidence>
<dbReference type="Proteomes" id="UP000322983">
    <property type="component" value="Chromosome"/>
</dbReference>
<accession>A0A510DSF4</accession>
<evidence type="ECO:0000256" key="3">
    <source>
        <dbReference type="ARBA" id="ARBA00022475"/>
    </source>
</evidence>
<dbReference type="STRING" id="1294262.GCA_001316085_02505"/>
<proteinExistence type="predicted"/>
<dbReference type="RefSeq" id="WP_054846487.1">
    <property type="nucleotide sequence ID" value="NZ_AP018929.1"/>
</dbReference>
<name>A0A510E101_9CREN</name>
<evidence type="ECO:0000313" key="7">
    <source>
        <dbReference type="EMBL" id="BBG23111.1"/>
    </source>
</evidence>
<dbReference type="PROSITE" id="PS50850">
    <property type="entry name" value="MFS"/>
    <property type="match status" value="1"/>
</dbReference>
<feature type="transmembrane region" description="Helical" evidence="5">
    <location>
        <begin position="142"/>
        <end position="165"/>
    </location>
</feature>
<evidence type="ECO:0000313" key="8">
    <source>
        <dbReference type="EMBL" id="BBG25860.1"/>
    </source>
</evidence>
<dbReference type="SUPFAM" id="SSF103473">
    <property type="entry name" value="MFS general substrate transporter"/>
    <property type="match status" value="1"/>
</dbReference>
<keyword evidence="5" id="KW-0472">Membrane</keyword>
<feature type="transmembrane region" description="Helical" evidence="5">
    <location>
        <begin position="390"/>
        <end position="411"/>
    </location>
</feature>
<dbReference type="PANTHER" id="PTHR43528:SF1">
    <property type="entry name" value="ALPHA-KETOGLUTARATE PERMEASE"/>
    <property type="match status" value="1"/>
</dbReference>
<accession>A0A510E101</accession>
<evidence type="ECO:0000256" key="2">
    <source>
        <dbReference type="ARBA" id="ARBA00022448"/>
    </source>
</evidence>
<feature type="transmembrane region" description="Helical" evidence="5">
    <location>
        <begin position="301"/>
        <end position="324"/>
    </location>
</feature>
<keyword evidence="3" id="KW-1003">Cell membrane</keyword>
<keyword evidence="4" id="KW-0769">Symport</keyword>
<evidence type="ECO:0000259" key="6">
    <source>
        <dbReference type="PROSITE" id="PS50850"/>
    </source>
</evidence>
<comment type="subcellular location">
    <subcellularLocation>
        <location evidence="1">Cell membrane</location>
        <topology evidence="1">Multi-pass membrane protein</topology>
    </subcellularLocation>
</comment>
<dbReference type="OrthoDB" id="117970at2157"/>
<sequence>MDITKNIDFSSWSKPHWTLFSSLALGFFMWGVISSIAPLFYPSVNAIWFLIVPILAQLVGDLVISALSDVKLGRKTTFFLTMTLYGSGAMVVFLAAMTGKSPFFLPMIVLGIVLADLGIEGEVPTSLSYTAETMPLRLRETMLILLPNFDNVGAAFASAIAYLTYYVSDSYLIELRVLGLTAIVLVGVAIVLRRALPESVRWLVKEGKEDDARKVAEEFHPVMEEKEKKVDRTASLLTRFMFLILISVSQYLTYGLMAYTIADFYFKGLTVDLIALVANVGASSAGLIASALASKLGSRKFAFLSFLGGTVSMIPILMLVTSLIPFSMVTFYVLLTANMFFSEFGWAVRTVFEPTLMPIRARALFIGVVRVAPMLSYAASIQLTSSFSEVQFVGFNLALWSLGLAGSLLWLGKGYDTNMVPIEETSGERGTVKS</sequence>
<dbReference type="GeneID" id="41716854"/>
<feature type="transmembrane region" description="Helical" evidence="5">
    <location>
        <begin position="171"/>
        <end position="192"/>
    </location>
</feature>
<dbReference type="InterPro" id="IPR020846">
    <property type="entry name" value="MFS_dom"/>
</dbReference>
<evidence type="ECO:0000256" key="5">
    <source>
        <dbReference type="SAM" id="Phobius"/>
    </source>
</evidence>
<reference evidence="10" key="1">
    <citation type="submission" date="2018-09" db="EMBL/GenBank/DDBJ databases">
        <title>Complete Genome Sequencing of Sulfolobus sp. JCM 16834.</title>
        <authorList>
            <person name="Kato S."/>
            <person name="Itoh T."/>
            <person name="Ohkuma M."/>
        </authorList>
    </citation>
    <scope>NUCLEOTIDE SEQUENCE [LARGE SCALE GENOMIC DNA]</scope>
    <source>
        <strain evidence="10">IC-007</strain>
    </source>
</reference>
<gene>
    <name evidence="7" type="ORF">IC006_0395</name>
    <name evidence="8" type="ORF">IC007_0365</name>
</gene>
<dbReference type="PANTHER" id="PTHR43528">
    <property type="entry name" value="ALPHA-KETOGLUTARATE PERMEASE"/>
    <property type="match status" value="1"/>
</dbReference>
<dbReference type="Pfam" id="PF07690">
    <property type="entry name" value="MFS_1"/>
    <property type="match status" value="1"/>
</dbReference>
<feature type="domain" description="Major facilitator superfamily (MFS) profile" evidence="6">
    <location>
        <begin position="1"/>
        <end position="424"/>
    </location>
</feature>
<feature type="transmembrane region" description="Helical" evidence="5">
    <location>
        <begin position="103"/>
        <end position="121"/>
    </location>
</feature>
<keyword evidence="9" id="KW-1185">Reference proteome</keyword>
<dbReference type="InterPro" id="IPR036259">
    <property type="entry name" value="MFS_trans_sf"/>
</dbReference>
<keyword evidence="5" id="KW-1133">Transmembrane helix</keyword>
<protein>
    <submittedName>
        <fullName evidence="8">Sialic acid transporter</fullName>
    </submittedName>
</protein>
<evidence type="ECO:0000313" key="9">
    <source>
        <dbReference type="Proteomes" id="UP000322983"/>
    </source>
</evidence>
<dbReference type="InterPro" id="IPR011701">
    <property type="entry name" value="MFS"/>
</dbReference>
<dbReference type="GO" id="GO:0015293">
    <property type="term" value="F:symporter activity"/>
    <property type="evidence" value="ECO:0007669"/>
    <property type="project" value="UniProtKB-KW"/>
</dbReference>
<keyword evidence="2" id="KW-0813">Transport</keyword>
<feature type="transmembrane region" description="Helical" evidence="5">
    <location>
        <begin position="79"/>
        <end position="97"/>
    </location>
</feature>
<keyword evidence="5" id="KW-0812">Transmembrane</keyword>
<dbReference type="AlphaFoldDB" id="A0A510E101"/>
<evidence type="ECO:0000256" key="1">
    <source>
        <dbReference type="ARBA" id="ARBA00004651"/>
    </source>
</evidence>
<dbReference type="Proteomes" id="UP000325030">
    <property type="component" value="Chromosome"/>
</dbReference>
<dbReference type="InterPro" id="IPR051084">
    <property type="entry name" value="H+-coupled_symporters"/>
</dbReference>
<reference evidence="8 9" key="2">
    <citation type="journal article" date="2020" name="Int. J. Syst. Evol. Microbiol.">
        <title>Sulfuracidifex tepidarius gen. nov., sp. nov. and transfer of Sulfolobus metallicus Huber and Stetter 1992 to the genus Sulfuracidifex as Sulfuracidifex metallicus comb. nov.</title>
        <authorList>
            <person name="Itoh T."/>
            <person name="Miura T."/>
            <person name="Sakai H.D."/>
            <person name="Kato S."/>
            <person name="Ohkuma M."/>
            <person name="Takashina T."/>
        </authorList>
    </citation>
    <scope>NUCLEOTIDE SEQUENCE</scope>
    <source>
        <strain evidence="7 9">IC-006</strain>
        <strain evidence="8">IC-007</strain>
    </source>
</reference>
<feature type="transmembrane region" description="Helical" evidence="5">
    <location>
        <begin position="330"/>
        <end position="352"/>
    </location>
</feature>
<dbReference type="KEGG" id="step:IC006_0395"/>
<feature type="transmembrane region" description="Helical" evidence="5">
    <location>
        <begin position="47"/>
        <end position="67"/>
    </location>
</feature>
<dbReference type="Gene3D" id="1.20.1250.20">
    <property type="entry name" value="MFS general substrate transporter like domains"/>
    <property type="match status" value="1"/>
</dbReference>
<dbReference type="GO" id="GO:0005886">
    <property type="term" value="C:plasma membrane"/>
    <property type="evidence" value="ECO:0007669"/>
    <property type="project" value="UniProtKB-SubCell"/>
</dbReference>
<feature type="transmembrane region" description="Helical" evidence="5">
    <location>
        <begin position="236"/>
        <end position="261"/>
    </location>
</feature>
<dbReference type="EMBL" id="AP018929">
    <property type="protein sequence ID" value="BBG23111.1"/>
    <property type="molecule type" value="Genomic_DNA"/>
</dbReference>
<dbReference type="EMBL" id="AP018930">
    <property type="protein sequence ID" value="BBG25860.1"/>
    <property type="molecule type" value="Genomic_DNA"/>
</dbReference>
<feature type="transmembrane region" description="Helical" evidence="5">
    <location>
        <begin position="273"/>
        <end position="294"/>
    </location>
</feature>
<organism evidence="8 10">
    <name type="scientific">Sulfuracidifex tepidarius</name>
    <dbReference type="NCBI Taxonomy" id="1294262"/>
    <lineage>
        <taxon>Archaea</taxon>
        <taxon>Thermoproteota</taxon>
        <taxon>Thermoprotei</taxon>
        <taxon>Sulfolobales</taxon>
        <taxon>Sulfolobaceae</taxon>
        <taxon>Sulfuracidifex</taxon>
    </lineage>
</organism>
<feature type="transmembrane region" description="Helical" evidence="5">
    <location>
        <begin position="20"/>
        <end position="41"/>
    </location>
</feature>
<feature type="transmembrane region" description="Helical" evidence="5">
    <location>
        <begin position="364"/>
        <end position="384"/>
    </location>
</feature>
<evidence type="ECO:0000313" key="10">
    <source>
        <dbReference type="Proteomes" id="UP000325030"/>
    </source>
</evidence>